<keyword evidence="2" id="KW-0812">Transmembrane</keyword>
<sequence length="217" mass="23337">MRADDPADAGDRPHPHPLGTRELFDALATGDPEDHLRLEEILAGLSRQVFGMLLFVSTVPAFIPIPGVGGAIGGPLTVLVGVHLLVGMRKLWLPRFIARRGPRRASLQAFQRTIGPWLTRLERVVKPRLTAIIEHRAAAMFTGLLLVLLGILLALPIPFTNYPFGILLLVYAFALLERDGGLMLVCWAVGIAAIVVFGVLSGALASAATQWIGGLFA</sequence>
<proteinExistence type="predicted"/>
<dbReference type="PANTHER" id="PTHR41795">
    <property type="entry name" value="EXOPOLYSACCHARIDE SYNTHESIS PROTEIN"/>
    <property type="match status" value="1"/>
</dbReference>
<feature type="transmembrane region" description="Helical" evidence="2">
    <location>
        <begin position="184"/>
        <end position="212"/>
    </location>
</feature>
<dbReference type="Pfam" id="PF06055">
    <property type="entry name" value="ExoD"/>
    <property type="match status" value="1"/>
</dbReference>
<feature type="transmembrane region" description="Helical" evidence="2">
    <location>
        <begin position="61"/>
        <end position="86"/>
    </location>
</feature>
<dbReference type="InterPro" id="IPR010331">
    <property type="entry name" value="ExoD"/>
</dbReference>
<name>A0ABT6JPI6_9GAMM</name>
<accession>A0ABT6JPI6</accession>
<keyword evidence="4" id="KW-1185">Reference proteome</keyword>
<evidence type="ECO:0000256" key="2">
    <source>
        <dbReference type="SAM" id="Phobius"/>
    </source>
</evidence>
<evidence type="ECO:0000256" key="1">
    <source>
        <dbReference type="SAM" id="MobiDB-lite"/>
    </source>
</evidence>
<protein>
    <submittedName>
        <fullName evidence="3">Exopolysaccharide biosynthesis protein</fullName>
    </submittedName>
</protein>
<feature type="compositionally biased region" description="Basic and acidic residues" evidence="1">
    <location>
        <begin position="1"/>
        <end position="14"/>
    </location>
</feature>
<keyword evidence="2" id="KW-0472">Membrane</keyword>
<dbReference type="EMBL" id="JARXRN010000028">
    <property type="protein sequence ID" value="MDH5832021.1"/>
    <property type="molecule type" value="Genomic_DNA"/>
</dbReference>
<evidence type="ECO:0000313" key="3">
    <source>
        <dbReference type="EMBL" id="MDH5832021.1"/>
    </source>
</evidence>
<dbReference type="PANTHER" id="PTHR41795:SF1">
    <property type="entry name" value="EXOPOLYSACCHARIDE SYNTHESIS PROTEIN"/>
    <property type="match status" value="1"/>
</dbReference>
<dbReference type="RefSeq" id="WP_280602963.1">
    <property type="nucleotide sequence ID" value="NZ_JARXRN010000028.1"/>
</dbReference>
<keyword evidence="2" id="KW-1133">Transmembrane helix</keyword>
<organism evidence="3 4">
    <name type="scientific">Luteimonas rhizosphaericola</name>
    <dbReference type="NCBI Taxonomy" id="3042024"/>
    <lineage>
        <taxon>Bacteria</taxon>
        <taxon>Pseudomonadati</taxon>
        <taxon>Pseudomonadota</taxon>
        <taxon>Gammaproteobacteria</taxon>
        <taxon>Lysobacterales</taxon>
        <taxon>Lysobacteraceae</taxon>
        <taxon>Luteimonas</taxon>
    </lineage>
</organism>
<feature type="transmembrane region" description="Helical" evidence="2">
    <location>
        <begin position="137"/>
        <end position="155"/>
    </location>
</feature>
<reference evidence="3 4" key="1">
    <citation type="submission" date="2023-04" db="EMBL/GenBank/DDBJ databases">
        <title>Luteimonas sp. M1R5S18.</title>
        <authorList>
            <person name="Sun J.-Q."/>
        </authorList>
    </citation>
    <scope>NUCLEOTIDE SEQUENCE [LARGE SCALE GENOMIC DNA]</scope>
    <source>
        <strain evidence="3 4">M1R5S18</strain>
    </source>
</reference>
<feature type="region of interest" description="Disordered" evidence="1">
    <location>
        <begin position="1"/>
        <end position="20"/>
    </location>
</feature>
<gene>
    <name evidence="3" type="ORF">QFW80_16005</name>
</gene>
<evidence type="ECO:0000313" key="4">
    <source>
        <dbReference type="Proteomes" id="UP001156831"/>
    </source>
</evidence>
<comment type="caution">
    <text evidence="3">The sequence shown here is derived from an EMBL/GenBank/DDBJ whole genome shotgun (WGS) entry which is preliminary data.</text>
</comment>
<dbReference type="Proteomes" id="UP001156831">
    <property type="component" value="Unassembled WGS sequence"/>
</dbReference>
<dbReference type="PIRSF" id="PIRSF033239">
    <property type="entry name" value="ExoD"/>
    <property type="match status" value="1"/>
</dbReference>